<reference evidence="1 2" key="1">
    <citation type="submission" date="2021-07" db="EMBL/GenBank/DDBJ databases">
        <authorList>
            <consortium name="Genoscope - CEA"/>
            <person name="William W."/>
        </authorList>
    </citation>
    <scope>NUCLEOTIDE SEQUENCE [LARGE SCALE GENOMIC DNA]</scope>
</reference>
<evidence type="ECO:0000313" key="2">
    <source>
        <dbReference type="Proteomes" id="UP000694005"/>
    </source>
</evidence>
<dbReference type="Gramene" id="A01p38930.2_BraZ1">
    <property type="protein sequence ID" value="A01p38930.2_BraZ1.CDS.1"/>
    <property type="gene ID" value="A01g38930.2_BraZ1"/>
</dbReference>
<name>A0A8D9GZT8_BRACM</name>
<evidence type="ECO:0000313" key="1">
    <source>
        <dbReference type="EMBL" id="CAG7889817.1"/>
    </source>
</evidence>
<organism evidence="1 2">
    <name type="scientific">Brassica campestris</name>
    <name type="common">Field mustard</name>
    <dbReference type="NCBI Taxonomy" id="3711"/>
    <lineage>
        <taxon>Eukaryota</taxon>
        <taxon>Viridiplantae</taxon>
        <taxon>Streptophyta</taxon>
        <taxon>Embryophyta</taxon>
        <taxon>Tracheophyta</taxon>
        <taxon>Spermatophyta</taxon>
        <taxon>Magnoliopsida</taxon>
        <taxon>eudicotyledons</taxon>
        <taxon>Gunneridae</taxon>
        <taxon>Pentapetalae</taxon>
        <taxon>rosids</taxon>
        <taxon>malvids</taxon>
        <taxon>Brassicales</taxon>
        <taxon>Brassicaceae</taxon>
        <taxon>Brassiceae</taxon>
        <taxon>Brassica</taxon>
    </lineage>
</organism>
<dbReference type="AlphaFoldDB" id="A0A8D9GZT8"/>
<dbReference type="EMBL" id="LS974617">
    <property type="protein sequence ID" value="CAG7889817.1"/>
    <property type="molecule type" value="Genomic_DNA"/>
</dbReference>
<dbReference type="Proteomes" id="UP000694005">
    <property type="component" value="Chromosome A01"/>
</dbReference>
<sequence>MKSLLYGASEVFWVRRVLSPAALVCRAQSRLGCRFGVVYGFDSIHVRVASDLSSSSHGAPSSSLGTSRLVFIAVSVLFRLQAGQRPGSQGLSMYGFLSALWGLRSRWSLGSHWLELIFPALESVCSSLCLR</sequence>
<accession>A0A8D9GZT8</accession>
<gene>
    <name evidence="1" type="ORF">BRAPAZ1V2_A01P38930.2</name>
</gene>
<proteinExistence type="predicted"/>
<protein>
    <submittedName>
        <fullName evidence="1">Uncharacterized protein</fullName>
    </submittedName>
</protein>